<keyword evidence="6" id="KW-0627">Porphyrin biosynthesis</keyword>
<dbReference type="OrthoDB" id="9815856at2"/>
<dbReference type="EC" id="2.1.1.107" evidence="2"/>
<evidence type="ECO:0000259" key="9">
    <source>
        <dbReference type="Pfam" id="PF00590"/>
    </source>
</evidence>
<dbReference type="GO" id="GO:0032259">
    <property type="term" value="P:methylation"/>
    <property type="evidence" value="ECO:0007669"/>
    <property type="project" value="UniProtKB-KW"/>
</dbReference>
<evidence type="ECO:0000256" key="4">
    <source>
        <dbReference type="ARBA" id="ARBA00022679"/>
    </source>
</evidence>
<dbReference type="EMBL" id="FOJG01000002">
    <property type="protein sequence ID" value="SEW54060.1"/>
    <property type="molecule type" value="Genomic_DNA"/>
</dbReference>
<dbReference type="Proteomes" id="UP000199310">
    <property type="component" value="Unassembled WGS sequence"/>
</dbReference>
<sequence>MPVSNPFLSLIGAGPGDPEMITLKAINIIRQADVILYDALVNESLLSYAKPTALIRFVGKRYGCHALSQQEINHLIVEMAFAHGHVVRLKGGDPFVFGRAVEEIRTAREHGIGVAVIPGISSAVAVPASQMIPLTCRGVAESFWVTTGTTSSGDISKDIALAAQSTATVVILMAMSKLEAIMDIFSTYGRGDTPVAIIQDGTTPQQKMVTGAVKDIVWRAQNAGMGNPAIIVVGEVVNLQALLAADTVQQLQNSDIIHEERQTGM</sequence>
<feature type="domain" description="Tetrapyrrole methylase" evidence="9">
    <location>
        <begin position="8"/>
        <end position="216"/>
    </location>
</feature>
<keyword evidence="4 8" id="KW-0808">Transferase</keyword>
<comment type="similarity">
    <text evidence="1 8">Belongs to the precorrin methyltransferase family.</text>
</comment>
<dbReference type="Gene3D" id="3.40.1010.10">
    <property type="entry name" value="Cobalt-precorrin-4 Transmethylase, Domain 1"/>
    <property type="match status" value="1"/>
</dbReference>
<dbReference type="FunFam" id="3.40.1010.10:FF:000001">
    <property type="entry name" value="Siroheme synthase"/>
    <property type="match status" value="1"/>
</dbReference>
<keyword evidence="3 8" id="KW-0489">Methyltransferase</keyword>
<dbReference type="NCBIfam" id="TIGR01469">
    <property type="entry name" value="cobA_cysG_Cterm"/>
    <property type="match status" value="1"/>
</dbReference>
<evidence type="ECO:0000256" key="1">
    <source>
        <dbReference type="ARBA" id="ARBA00005879"/>
    </source>
</evidence>
<proteinExistence type="inferred from homology"/>
<dbReference type="Pfam" id="PF00590">
    <property type="entry name" value="TP_methylase"/>
    <property type="match status" value="1"/>
</dbReference>
<dbReference type="NCBIfam" id="NF004790">
    <property type="entry name" value="PRK06136.1"/>
    <property type="match status" value="1"/>
</dbReference>
<evidence type="ECO:0000256" key="2">
    <source>
        <dbReference type="ARBA" id="ARBA00012162"/>
    </source>
</evidence>
<dbReference type="InterPro" id="IPR003043">
    <property type="entry name" value="Uropor_MeTrfase_CS"/>
</dbReference>
<dbReference type="AlphaFoldDB" id="A0A1I0SBJ2"/>
<dbReference type="PROSITE" id="PS00839">
    <property type="entry name" value="SUMT_1"/>
    <property type="match status" value="1"/>
</dbReference>
<dbReference type="RefSeq" id="WP_089901685.1">
    <property type="nucleotide sequence ID" value="NZ_FOJG01000002.1"/>
</dbReference>
<evidence type="ECO:0000256" key="3">
    <source>
        <dbReference type="ARBA" id="ARBA00022603"/>
    </source>
</evidence>
<dbReference type="InterPro" id="IPR035996">
    <property type="entry name" value="4pyrrol_Methylase_sf"/>
</dbReference>
<dbReference type="InterPro" id="IPR050161">
    <property type="entry name" value="Siro_Cobalamin_biosynth"/>
</dbReference>
<evidence type="ECO:0000256" key="7">
    <source>
        <dbReference type="ARBA" id="ARBA00025705"/>
    </source>
</evidence>
<evidence type="ECO:0000313" key="11">
    <source>
        <dbReference type="Proteomes" id="UP000199310"/>
    </source>
</evidence>
<reference evidence="11" key="1">
    <citation type="submission" date="2016-10" db="EMBL/GenBank/DDBJ databases">
        <authorList>
            <person name="Varghese N."/>
            <person name="Submissions S."/>
        </authorList>
    </citation>
    <scope>NUCLEOTIDE SEQUENCE [LARGE SCALE GENOMIC DNA]</scope>
    <source>
        <strain evidence="11">DSM 3695</strain>
    </source>
</reference>
<dbReference type="InterPro" id="IPR000878">
    <property type="entry name" value="4pyrrol_Mease"/>
</dbReference>
<comment type="pathway">
    <text evidence="7">Porphyrin-containing compound metabolism; siroheme biosynthesis; precorrin-2 from uroporphyrinogen III: step 1/1.</text>
</comment>
<evidence type="ECO:0000256" key="6">
    <source>
        <dbReference type="ARBA" id="ARBA00023244"/>
    </source>
</evidence>
<dbReference type="GO" id="GO:0004851">
    <property type="term" value="F:uroporphyrin-III C-methyltransferase activity"/>
    <property type="evidence" value="ECO:0007669"/>
    <property type="project" value="UniProtKB-EC"/>
</dbReference>
<dbReference type="STRING" id="29529.SAMN04488122_5890"/>
<dbReference type="GO" id="GO:0019354">
    <property type="term" value="P:siroheme biosynthetic process"/>
    <property type="evidence" value="ECO:0007669"/>
    <property type="project" value="InterPro"/>
</dbReference>
<evidence type="ECO:0000256" key="8">
    <source>
        <dbReference type="RuleBase" id="RU003960"/>
    </source>
</evidence>
<dbReference type="PROSITE" id="PS00840">
    <property type="entry name" value="SUMT_2"/>
    <property type="match status" value="1"/>
</dbReference>
<gene>
    <name evidence="10" type="ORF">SAMN04488122_5890</name>
</gene>
<dbReference type="InterPro" id="IPR006366">
    <property type="entry name" value="CobA/CysG_C"/>
</dbReference>
<dbReference type="CDD" id="cd11642">
    <property type="entry name" value="SUMT"/>
    <property type="match status" value="1"/>
</dbReference>
<dbReference type="PANTHER" id="PTHR45790">
    <property type="entry name" value="SIROHEME SYNTHASE-RELATED"/>
    <property type="match status" value="1"/>
</dbReference>
<keyword evidence="11" id="KW-1185">Reference proteome</keyword>
<evidence type="ECO:0000256" key="5">
    <source>
        <dbReference type="ARBA" id="ARBA00022691"/>
    </source>
</evidence>
<dbReference type="InterPro" id="IPR014777">
    <property type="entry name" value="4pyrrole_Mease_sub1"/>
</dbReference>
<keyword evidence="5" id="KW-0949">S-adenosyl-L-methionine</keyword>
<dbReference type="Gene3D" id="3.30.950.10">
    <property type="entry name" value="Methyltransferase, Cobalt-precorrin-4 Transmethylase, Domain 2"/>
    <property type="match status" value="1"/>
</dbReference>
<organism evidence="10 11">
    <name type="scientific">Chitinophaga arvensicola</name>
    <dbReference type="NCBI Taxonomy" id="29529"/>
    <lineage>
        <taxon>Bacteria</taxon>
        <taxon>Pseudomonadati</taxon>
        <taxon>Bacteroidota</taxon>
        <taxon>Chitinophagia</taxon>
        <taxon>Chitinophagales</taxon>
        <taxon>Chitinophagaceae</taxon>
        <taxon>Chitinophaga</taxon>
    </lineage>
</organism>
<evidence type="ECO:0000313" key="10">
    <source>
        <dbReference type="EMBL" id="SEW54060.1"/>
    </source>
</evidence>
<dbReference type="InterPro" id="IPR014776">
    <property type="entry name" value="4pyrrole_Mease_sub2"/>
</dbReference>
<name>A0A1I0SBJ2_9BACT</name>
<protein>
    <recommendedName>
        <fullName evidence="2">uroporphyrinogen-III C-methyltransferase</fullName>
        <ecNumber evidence="2">2.1.1.107</ecNumber>
    </recommendedName>
</protein>
<accession>A0A1I0SBJ2</accession>
<dbReference type="SUPFAM" id="SSF53790">
    <property type="entry name" value="Tetrapyrrole methylase"/>
    <property type="match status" value="1"/>
</dbReference>
<dbReference type="PANTHER" id="PTHR45790:SF3">
    <property type="entry name" value="S-ADENOSYL-L-METHIONINE-DEPENDENT UROPORPHYRINOGEN III METHYLTRANSFERASE, CHLOROPLASTIC"/>
    <property type="match status" value="1"/>
</dbReference>